<dbReference type="Proteomes" id="UP001622690">
    <property type="component" value="Chromosome"/>
</dbReference>
<organism evidence="2 3">
    <name type="scientific">Streptomyces nigra</name>
    <dbReference type="NCBI Taxonomy" id="1827580"/>
    <lineage>
        <taxon>Bacteria</taxon>
        <taxon>Bacillati</taxon>
        <taxon>Actinomycetota</taxon>
        <taxon>Actinomycetes</taxon>
        <taxon>Kitasatosporales</taxon>
        <taxon>Streptomycetaceae</taxon>
        <taxon>Streptomyces</taxon>
    </lineage>
</organism>
<keyword evidence="3" id="KW-1185">Reference proteome</keyword>
<dbReference type="EMBL" id="CP108125">
    <property type="protein sequence ID" value="WTO83321.1"/>
    <property type="molecule type" value="Genomic_DNA"/>
</dbReference>
<accession>A0ABZ1ISN4</accession>
<feature type="domain" description="DUF4935" evidence="1">
    <location>
        <begin position="3"/>
        <end position="171"/>
    </location>
</feature>
<sequence>MILILDTNAVRMLNPNGSNADVLRIIKNSGMAKVAVPEMVLHEMVAQQVIEYRDAYVKAESAIRRLRGRHPRAQPGFMRMPPGGAEFEIVRQGWEDLYRAIFDVIPTTGELALKALIREANGEKPAKMTDRQGEKKKEGARDVAIWLSVVEYLRDNPSERVYFVTNNSKDFGDGGEWPSPMDGDIQGMEDRLELLPDMDSVVSTLTEKVHASELNEHAFAALQALSRTVGELAIKELRGRPQLVASLLSVLDDSGRSFRKVSYRRWVAPPDAELLEVSNVTGHKIGDKVWFIADVEWLLWGVAQSFIPNLGVILVACIWETRVLMTTSGTERPTIVSDRPIVKRLLPEDRGRWEPVVERVLAPIDDLVAGGTQELVDNQLVKYSDENRNLIAHLPRIVVDMDGEIREEGS</sequence>
<protein>
    <submittedName>
        <fullName evidence="2">PIN domain-containing protein</fullName>
    </submittedName>
</protein>
<dbReference type="Pfam" id="PF16289">
    <property type="entry name" value="PIN_12"/>
    <property type="match status" value="1"/>
</dbReference>
<name>A0ABZ1ISN4_9ACTN</name>
<gene>
    <name evidence="2" type="ORF">OHU27_13160</name>
</gene>
<reference evidence="2 3" key="1">
    <citation type="submission" date="2022-10" db="EMBL/GenBank/DDBJ databases">
        <title>The complete genomes of actinobacterial strains from the NBC collection.</title>
        <authorList>
            <person name="Joergensen T.S."/>
            <person name="Alvarez Arevalo M."/>
            <person name="Sterndorff E.B."/>
            <person name="Faurdal D."/>
            <person name="Vuksanovic O."/>
            <person name="Mourched A.-S."/>
            <person name="Charusanti P."/>
            <person name="Shaw S."/>
            <person name="Blin K."/>
            <person name="Weber T."/>
        </authorList>
    </citation>
    <scope>NUCLEOTIDE SEQUENCE [LARGE SCALE GENOMIC DNA]</scope>
    <source>
        <strain evidence="2 3">NBC_00206</strain>
    </source>
</reference>
<evidence type="ECO:0000259" key="1">
    <source>
        <dbReference type="Pfam" id="PF16289"/>
    </source>
</evidence>
<evidence type="ECO:0000313" key="3">
    <source>
        <dbReference type="Proteomes" id="UP001622690"/>
    </source>
</evidence>
<evidence type="ECO:0000313" key="2">
    <source>
        <dbReference type="EMBL" id="WTO83321.1"/>
    </source>
</evidence>
<dbReference type="RefSeq" id="WP_406257687.1">
    <property type="nucleotide sequence ID" value="NZ_CP108125.1"/>
</dbReference>
<dbReference type="InterPro" id="IPR032557">
    <property type="entry name" value="DUF4935"/>
</dbReference>
<proteinExistence type="predicted"/>